<reference evidence="2" key="1">
    <citation type="journal article" date="2021" name="PeerJ">
        <title>Extensive microbial diversity within the chicken gut microbiome revealed by metagenomics and culture.</title>
        <authorList>
            <person name="Gilroy R."/>
            <person name="Ravi A."/>
            <person name="Getino M."/>
            <person name="Pursley I."/>
            <person name="Horton D.L."/>
            <person name="Alikhan N.F."/>
            <person name="Baker D."/>
            <person name="Gharbi K."/>
            <person name="Hall N."/>
            <person name="Watson M."/>
            <person name="Adriaenssens E.M."/>
            <person name="Foster-Nyarko E."/>
            <person name="Jarju S."/>
            <person name="Secka A."/>
            <person name="Antonio M."/>
            <person name="Oren A."/>
            <person name="Chaudhuri R.R."/>
            <person name="La Ragione R."/>
            <person name="Hildebrand F."/>
            <person name="Pallen M.J."/>
        </authorList>
    </citation>
    <scope>NUCLEOTIDE SEQUENCE</scope>
    <source>
        <strain evidence="2">ChiW4-1371</strain>
    </source>
</reference>
<proteinExistence type="predicted"/>
<protein>
    <submittedName>
        <fullName evidence="2">Uncharacterized protein</fullName>
    </submittedName>
</protein>
<feature type="transmembrane region" description="Helical" evidence="1">
    <location>
        <begin position="15"/>
        <end position="37"/>
    </location>
</feature>
<dbReference type="EMBL" id="DXAQ01000145">
    <property type="protein sequence ID" value="HIZ90217.1"/>
    <property type="molecule type" value="Genomic_DNA"/>
</dbReference>
<dbReference type="Proteomes" id="UP000824176">
    <property type="component" value="Unassembled WGS sequence"/>
</dbReference>
<reference evidence="2" key="2">
    <citation type="submission" date="2021-04" db="EMBL/GenBank/DDBJ databases">
        <authorList>
            <person name="Gilroy R."/>
        </authorList>
    </citation>
    <scope>NUCLEOTIDE SEQUENCE</scope>
    <source>
        <strain evidence="2">ChiW4-1371</strain>
    </source>
</reference>
<keyword evidence="1" id="KW-1133">Transmembrane helix</keyword>
<comment type="caution">
    <text evidence="2">The sequence shown here is derived from an EMBL/GenBank/DDBJ whole genome shotgun (WGS) entry which is preliminary data.</text>
</comment>
<organism evidence="2 3">
    <name type="scientific">Candidatus Mucispirillum faecigallinarum</name>
    <dbReference type="NCBI Taxonomy" id="2838699"/>
    <lineage>
        <taxon>Bacteria</taxon>
        <taxon>Pseudomonadati</taxon>
        <taxon>Deferribacterota</taxon>
        <taxon>Deferribacteres</taxon>
        <taxon>Deferribacterales</taxon>
        <taxon>Mucispirillaceae</taxon>
        <taxon>Mucispirillum</taxon>
    </lineage>
</organism>
<feature type="transmembrane region" description="Helical" evidence="1">
    <location>
        <begin position="43"/>
        <end position="65"/>
    </location>
</feature>
<sequence length="169" mass="19291">MPKSSANEIKLYPSILRAFSFLVLGCLLIFTGISLIISKQELMYIIISFTAGCYSALYGILNLVFSRKPVIVFDENGFLYSSYNRPYLFVPKNLIESVSVRNTPNKRIIVTLKQINQDYKTYLKTIELPDNIKSCPQNTSKLRDNHIIIATENLNVNNAELINKITNYL</sequence>
<evidence type="ECO:0000313" key="3">
    <source>
        <dbReference type="Proteomes" id="UP000824176"/>
    </source>
</evidence>
<dbReference type="AlphaFoldDB" id="A0A9D2KCX0"/>
<keyword evidence="1" id="KW-0472">Membrane</keyword>
<evidence type="ECO:0000313" key="2">
    <source>
        <dbReference type="EMBL" id="HIZ90217.1"/>
    </source>
</evidence>
<name>A0A9D2KCX0_9BACT</name>
<accession>A0A9D2KCX0</accession>
<gene>
    <name evidence="2" type="ORF">H9804_09735</name>
</gene>
<evidence type="ECO:0000256" key="1">
    <source>
        <dbReference type="SAM" id="Phobius"/>
    </source>
</evidence>
<keyword evidence="1" id="KW-0812">Transmembrane</keyword>